<dbReference type="PANTHER" id="PTHR43265:SF1">
    <property type="entry name" value="ESTERASE ESTD"/>
    <property type="match status" value="1"/>
</dbReference>
<protein>
    <submittedName>
        <fullName evidence="3">Prolyl oligopeptidase family serine peptidase</fullName>
    </submittedName>
</protein>
<comment type="caution">
    <text evidence="3">The sequence shown here is derived from an EMBL/GenBank/DDBJ whole genome shotgun (WGS) entry which is preliminary data.</text>
</comment>
<dbReference type="GO" id="GO:0008236">
    <property type="term" value="F:serine-type peptidase activity"/>
    <property type="evidence" value="ECO:0007669"/>
    <property type="project" value="InterPro"/>
</dbReference>
<organism evidence="3 4">
    <name type="scientific">Candidatus Aphodosoma intestinipullorum</name>
    <dbReference type="NCBI Taxonomy" id="2840674"/>
    <lineage>
        <taxon>Bacteria</taxon>
        <taxon>Pseudomonadati</taxon>
        <taxon>Bacteroidota</taxon>
        <taxon>Bacteroidia</taxon>
        <taxon>Bacteroidales</taxon>
        <taxon>Candidatus Aphodosoma</taxon>
    </lineage>
</organism>
<sequence>MKRIHHIILLIAALAAVTTVHADTQHNIRLSQHTLELMRAAQGDSVHSLFNSQMRAAVPAAQLSPMFAQLELQFGKLETGGQWSVDHIGQLEIYFCDLTFSRATLRMLTAFDPDGLMNTLRFVPAPQPAPVTEKATADTSLIRERELTVTTGKYRLPATLTTPATPAQSNRFPCVVIVHGSGPQDRDGTMGPNHVYRDIAHGLAVRGIASLRYDKRTYVYRSTPADEPLTPDYETVDDALSAISLARTLPEVDPQKVIMAGHSFGGQMLPVITSRAGDSLAGAIVLSGAARHIFTLMDEQLHYLSPQADEETIKQQLAALKSSAPAEYWEYLDRYDTEKEAASMTLPVLVIQGGRDYQVTETDYAIWRNALKGNPKAQFRLYPDLNHIYQEGTVPSTPDEYSRPTPVSPRLLDDIAQWVLSL</sequence>
<dbReference type="GO" id="GO:0052689">
    <property type="term" value="F:carboxylic ester hydrolase activity"/>
    <property type="evidence" value="ECO:0007669"/>
    <property type="project" value="TreeGrafter"/>
</dbReference>
<evidence type="ECO:0000256" key="1">
    <source>
        <dbReference type="SAM" id="SignalP"/>
    </source>
</evidence>
<keyword evidence="1" id="KW-0732">Signal</keyword>
<dbReference type="PANTHER" id="PTHR43265">
    <property type="entry name" value="ESTERASE ESTD"/>
    <property type="match status" value="1"/>
</dbReference>
<dbReference type="InterPro" id="IPR029058">
    <property type="entry name" value="AB_hydrolase_fold"/>
</dbReference>
<dbReference type="InterPro" id="IPR001375">
    <property type="entry name" value="Peptidase_S9_cat"/>
</dbReference>
<dbReference type="Proteomes" id="UP000712007">
    <property type="component" value="Unassembled WGS sequence"/>
</dbReference>
<proteinExistence type="predicted"/>
<dbReference type="InterPro" id="IPR053145">
    <property type="entry name" value="AB_hydrolase_Est10"/>
</dbReference>
<reference evidence="3" key="1">
    <citation type="submission" date="2020-10" db="EMBL/GenBank/DDBJ databases">
        <authorList>
            <person name="Gilroy R."/>
        </authorList>
    </citation>
    <scope>NUCLEOTIDE SEQUENCE</scope>
    <source>
        <strain evidence="3">3924</strain>
    </source>
</reference>
<evidence type="ECO:0000259" key="2">
    <source>
        <dbReference type="Pfam" id="PF00326"/>
    </source>
</evidence>
<dbReference type="Gene3D" id="3.40.50.1820">
    <property type="entry name" value="alpha/beta hydrolase"/>
    <property type="match status" value="1"/>
</dbReference>
<dbReference type="Pfam" id="PF00326">
    <property type="entry name" value="Peptidase_S9"/>
    <property type="match status" value="1"/>
</dbReference>
<reference evidence="3" key="2">
    <citation type="journal article" date="2021" name="PeerJ">
        <title>Extensive microbial diversity within the chicken gut microbiome revealed by metagenomics and culture.</title>
        <authorList>
            <person name="Gilroy R."/>
            <person name="Ravi A."/>
            <person name="Getino M."/>
            <person name="Pursley I."/>
            <person name="Horton D.L."/>
            <person name="Alikhan N.F."/>
            <person name="Baker D."/>
            <person name="Gharbi K."/>
            <person name="Hall N."/>
            <person name="Watson M."/>
            <person name="Adriaenssens E.M."/>
            <person name="Foster-Nyarko E."/>
            <person name="Jarju S."/>
            <person name="Secka A."/>
            <person name="Antonio M."/>
            <person name="Oren A."/>
            <person name="Chaudhuri R.R."/>
            <person name="La Ragione R."/>
            <person name="Hildebrand F."/>
            <person name="Pallen M.J."/>
        </authorList>
    </citation>
    <scope>NUCLEOTIDE SEQUENCE</scope>
    <source>
        <strain evidence="3">3924</strain>
    </source>
</reference>
<gene>
    <name evidence="3" type="ORF">IAC51_02405</name>
</gene>
<dbReference type="GO" id="GO:0006508">
    <property type="term" value="P:proteolysis"/>
    <property type="evidence" value="ECO:0007669"/>
    <property type="project" value="InterPro"/>
</dbReference>
<dbReference type="AlphaFoldDB" id="A0A940DJD1"/>
<accession>A0A940DJD1</accession>
<evidence type="ECO:0000313" key="4">
    <source>
        <dbReference type="Proteomes" id="UP000712007"/>
    </source>
</evidence>
<dbReference type="EMBL" id="JADIMV010000044">
    <property type="protein sequence ID" value="MBO8439481.1"/>
    <property type="molecule type" value="Genomic_DNA"/>
</dbReference>
<feature type="domain" description="Peptidase S9 prolyl oligopeptidase catalytic" evidence="2">
    <location>
        <begin position="234"/>
        <end position="392"/>
    </location>
</feature>
<evidence type="ECO:0000313" key="3">
    <source>
        <dbReference type="EMBL" id="MBO8439481.1"/>
    </source>
</evidence>
<name>A0A940DJD1_9BACT</name>
<feature type="signal peptide" evidence="1">
    <location>
        <begin position="1"/>
        <end position="22"/>
    </location>
</feature>
<dbReference type="SUPFAM" id="SSF53474">
    <property type="entry name" value="alpha/beta-Hydrolases"/>
    <property type="match status" value="1"/>
</dbReference>
<feature type="chain" id="PRO_5037788282" evidence="1">
    <location>
        <begin position="23"/>
        <end position="422"/>
    </location>
</feature>